<dbReference type="AlphaFoldDB" id="A0A316WQI6"/>
<feature type="transmembrane region" description="Helical" evidence="1">
    <location>
        <begin position="50"/>
        <end position="67"/>
    </location>
</feature>
<keyword evidence="1" id="KW-1133">Transmembrane helix</keyword>
<proteinExistence type="predicted"/>
<dbReference type="EMBL" id="PPED02000007">
    <property type="protein sequence ID" value="PWN63674.1"/>
    <property type="molecule type" value="Genomic_DNA"/>
</dbReference>
<protein>
    <recommendedName>
        <fullName evidence="4">Zinc ribbon domain-containing protein</fullName>
    </recommendedName>
</protein>
<evidence type="ECO:0008006" key="4">
    <source>
        <dbReference type="Google" id="ProtNLM"/>
    </source>
</evidence>
<keyword evidence="1" id="KW-0472">Membrane</keyword>
<dbReference type="OrthoDB" id="1271222at2"/>
<name>A0A316WQI6_9FLAO</name>
<dbReference type="RefSeq" id="WP_109714262.1">
    <property type="nucleotide sequence ID" value="NZ_PPED02000007.1"/>
</dbReference>
<reference evidence="2 3" key="1">
    <citation type="submission" date="2018-04" db="EMBL/GenBank/DDBJ databases">
        <title>Draft Genome Sequence of Phosphate-Solubilizing Chryseobacterium sp. ISE14 that is a Biocontrol and Plant Growth-Promoting Rhizobacterium Isolated from Cucumber.</title>
        <authorList>
            <person name="Jeong J.-J."/>
            <person name="Sang M.K."/>
            <person name="Choi I.-G."/>
            <person name="Kim K.D."/>
        </authorList>
    </citation>
    <scope>NUCLEOTIDE SEQUENCE [LARGE SCALE GENOMIC DNA]</scope>
    <source>
        <strain evidence="2 3">ISE14</strain>
    </source>
</reference>
<gene>
    <name evidence="2" type="ORF">C1631_022155</name>
</gene>
<sequence>MPLTQCPQCQNQLNSTDIFCAECDYVITDNSTKQDSEIPPSHPPKKQNNGCAVALLFMGILIIVFLVKTCSETKESSNFTTDSVSQISKEDRIRNKAKMDSIDKQQKIEDEKFLKTKAGKIHKKHPEWSKEDCINISEHKIWIGMHYDMLVYMRGKPDNVNTSNYGDGPNYQACWHDYDASCFYFDESQIITSYN</sequence>
<organism evidence="2 3">
    <name type="scientific">Chryseobacterium phosphatilyticum</name>
    <dbReference type="NCBI Taxonomy" id="475075"/>
    <lineage>
        <taxon>Bacteria</taxon>
        <taxon>Pseudomonadati</taxon>
        <taxon>Bacteroidota</taxon>
        <taxon>Flavobacteriia</taxon>
        <taxon>Flavobacteriales</taxon>
        <taxon>Weeksellaceae</taxon>
        <taxon>Chryseobacterium group</taxon>
        <taxon>Chryseobacterium</taxon>
    </lineage>
</organism>
<evidence type="ECO:0000313" key="2">
    <source>
        <dbReference type="EMBL" id="PWN63674.1"/>
    </source>
</evidence>
<accession>A0A316WQI6</accession>
<keyword evidence="1" id="KW-0812">Transmembrane</keyword>
<dbReference type="Proteomes" id="UP000236594">
    <property type="component" value="Unassembled WGS sequence"/>
</dbReference>
<evidence type="ECO:0000313" key="3">
    <source>
        <dbReference type="Proteomes" id="UP000236594"/>
    </source>
</evidence>
<keyword evidence="3" id="KW-1185">Reference proteome</keyword>
<comment type="caution">
    <text evidence="2">The sequence shown here is derived from an EMBL/GenBank/DDBJ whole genome shotgun (WGS) entry which is preliminary data.</text>
</comment>
<evidence type="ECO:0000256" key="1">
    <source>
        <dbReference type="SAM" id="Phobius"/>
    </source>
</evidence>